<reference evidence="1 2" key="1">
    <citation type="journal article" date="2007" name="Proc. Natl. Acad. Sci. U.S.A.">
        <title>Genome dynamics in a natural archaeal population.</title>
        <authorList>
            <person name="Allen E.E."/>
            <person name="Tyson G.W."/>
            <person name="Whitaker R.J."/>
            <person name="Detter J.C."/>
            <person name="Richardson P.M."/>
            <person name="Banfield J.F."/>
        </authorList>
    </citation>
    <scope>NUCLEOTIDE SEQUENCE [LARGE SCALE GENOMIC DNA]</scope>
    <source>
        <strain evidence="2">fer1</strain>
    </source>
</reference>
<dbReference type="HOGENOM" id="CLU_2678704_0_0_2"/>
<organism evidence="1 2">
    <name type="scientific">Ferroplasma acidarmanus Fer1</name>
    <dbReference type="NCBI Taxonomy" id="333146"/>
    <lineage>
        <taxon>Archaea</taxon>
        <taxon>Methanobacteriati</taxon>
        <taxon>Thermoplasmatota</taxon>
        <taxon>Thermoplasmata</taxon>
        <taxon>Thermoplasmatales</taxon>
        <taxon>Ferroplasmaceae</taxon>
        <taxon>Ferroplasma</taxon>
    </lineage>
</organism>
<protein>
    <submittedName>
        <fullName evidence="1">Uncharacterized protein</fullName>
    </submittedName>
</protein>
<dbReference type="AlphaFoldDB" id="S0AMR4"/>
<sequence length="74" mass="8912">MLSQKPQDIGESDLEYLYQDSYQLNVPYESKKCQVFVNNQLRWKRGDLFRFVISRSIESTNNRAVRQIVTYLKY</sequence>
<proteinExistence type="predicted"/>
<evidence type="ECO:0000313" key="2">
    <source>
        <dbReference type="Proteomes" id="UP000014660"/>
    </source>
</evidence>
<dbReference type="KEGG" id="fac:FACI_IFERC01G0593"/>
<keyword evidence="2" id="KW-1185">Reference proteome</keyword>
<dbReference type="EMBL" id="CP004145">
    <property type="protein sequence ID" value="AGO60573.1"/>
    <property type="molecule type" value="Genomic_DNA"/>
</dbReference>
<evidence type="ECO:0000313" key="1">
    <source>
        <dbReference type="EMBL" id="AGO60573.1"/>
    </source>
</evidence>
<accession>S0AMR4</accession>
<name>S0AMR4_FERAC</name>
<dbReference type="Proteomes" id="UP000014660">
    <property type="component" value="Chromosome"/>
</dbReference>
<gene>
    <name evidence="1" type="ORF">FACI_IFERC00001G0593</name>
</gene>